<dbReference type="SUPFAM" id="SSF50630">
    <property type="entry name" value="Acid proteases"/>
    <property type="match status" value="1"/>
</dbReference>
<feature type="compositionally biased region" description="Basic and acidic residues" evidence="1">
    <location>
        <begin position="34"/>
        <end position="44"/>
    </location>
</feature>
<dbReference type="AlphaFoldDB" id="A0A2A9N687"/>
<evidence type="ECO:0000256" key="1">
    <source>
        <dbReference type="SAM" id="MobiDB-lite"/>
    </source>
</evidence>
<keyword evidence="3" id="KW-1185">Reference proteome</keyword>
<dbReference type="CDD" id="cd00303">
    <property type="entry name" value="retropepsin_like"/>
    <property type="match status" value="1"/>
</dbReference>
<feature type="region of interest" description="Disordered" evidence="1">
    <location>
        <begin position="31"/>
        <end position="54"/>
    </location>
</feature>
<organism evidence="2 3">
    <name type="scientific">Amanita thiersii Skay4041</name>
    <dbReference type="NCBI Taxonomy" id="703135"/>
    <lineage>
        <taxon>Eukaryota</taxon>
        <taxon>Fungi</taxon>
        <taxon>Dikarya</taxon>
        <taxon>Basidiomycota</taxon>
        <taxon>Agaricomycotina</taxon>
        <taxon>Agaricomycetes</taxon>
        <taxon>Agaricomycetidae</taxon>
        <taxon>Agaricales</taxon>
        <taxon>Pluteineae</taxon>
        <taxon>Amanitaceae</taxon>
        <taxon>Amanita</taxon>
    </lineage>
</organism>
<dbReference type="EMBL" id="KZ302666">
    <property type="protein sequence ID" value="PFH44959.1"/>
    <property type="molecule type" value="Genomic_DNA"/>
</dbReference>
<dbReference type="InterPro" id="IPR021109">
    <property type="entry name" value="Peptidase_aspartic_dom_sf"/>
</dbReference>
<dbReference type="Gene3D" id="2.40.70.10">
    <property type="entry name" value="Acid Proteases"/>
    <property type="match status" value="1"/>
</dbReference>
<accession>A0A2A9N687</accession>
<dbReference type="STRING" id="703135.A0A2A9N687"/>
<proteinExistence type="predicted"/>
<dbReference type="Proteomes" id="UP000242287">
    <property type="component" value="Unassembled WGS sequence"/>
</dbReference>
<protein>
    <submittedName>
        <fullName evidence="2">Uncharacterized protein</fullName>
    </submittedName>
</protein>
<gene>
    <name evidence="2" type="ORF">AMATHDRAFT_10338</name>
</gene>
<evidence type="ECO:0000313" key="3">
    <source>
        <dbReference type="Proteomes" id="UP000242287"/>
    </source>
</evidence>
<sequence>MSGAVNLEDLEEKSSRAREINLSVNLVTLESEEADKAEGTRADEYDNPETEDSDRIEYQKDKLRTMFCEHFECESDDDRFKVIYDGSVNRNYEVIDWERPEFTYLVYDKEAERENLSVRWIIDVNEWEREISPYLGPWRETSHGRSADRWLESGLIALGSRHEGWTTVNDFSVDVAETDHGYLIAFDPGNIEIDLMKQELQMSTFRIRSLLDRAWYKYKLDERIRQRKVQNILQLNNIGRARKSKKGKDEPETIERTAMRIKDFKRIIPKPIIVTVNVNGEPVRALVDTGSMADFISMTIVDQLKLPCETLAKQVNVQLAVHGSRSKVNSSTTVNIEYQSIAEQ</sequence>
<name>A0A2A9N687_9AGAR</name>
<evidence type="ECO:0000313" key="2">
    <source>
        <dbReference type="EMBL" id="PFH44959.1"/>
    </source>
</evidence>
<dbReference type="OrthoDB" id="1750432at2759"/>
<dbReference type="Pfam" id="PF13975">
    <property type="entry name" value="gag-asp_proteas"/>
    <property type="match status" value="1"/>
</dbReference>
<reference evidence="2 3" key="1">
    <citation type="submission" date="2014-02" db="EMBL/GenBank/DDBJ databases">
        <title>Transposable element dynamics among asymbiotic and ectomycorrhizal Amanita fungi.</title>
        <authorList>
            <consortium name="DOE Joint Genome Institute"/>
            <person name="Hess J."/>
            <person name="Skrede I."/>
            <person name="Wolfe B."/>
            <person name="LaButti K."/>
            <person name="Ohm R.A."/>
            <person name="Grigoriev I.V."/>
            <person name="Pringle A."/>
        </authorList>
    </citation>
    <scope>NUCLEOTIDE SEQUENCE [LARGE SCALE GENOMIC DNA]</scope>
    <source>
        <strain evidence="2 3">SKay4041</strain>
    </source>
</reference>